<comment type="caution">
    <text evidence="2">The sequence shown here is derived from an EMBL/GenBank/DDBJ whole genome shotgun (WGS) entry which is preliminary data.</text>
</comment>
<evidence type="ECO:0000256" key="1">
    <source>
        <dbReference type="SAM" id="MobiDB-lite"/>
    </source>
</evidence>
<sequence length="54" mass="5644">MPYSPSRGLLYSSPPPHESNRRTATDANEADEADADATRADGPTTGVTPTPADD</sequence>
<evidence type="ECO:0000313" key="2">
    <source>
        <dbReference type="EMBL" id="MXR22262.1"/>
    </source>
</evidence>
<evidence type="ECO:0000313" key="3">
    <source>
        <dbReference type="Proteomes" id="UP000471521"/>
    </source>
</evidence>
<keyword evidence="3" id="KW-1185">Reference proteome</keyword>
<dbReference type="AlphaFoldDB" id="A0A6B0STA1"/>
<name>A0A6B0STA1_9EURY</name>
<dbReference type="RefSeq" id="WP_159527628.1">
    <property type="nucleotide sequence ID" value="NZ_WUUU01000230.1"/>
</dbReference>
<dbReference type="EMBL" id="WUUU01000230">
    <property type="protein sequence ID" value="MXR22262.1"/>
    <property type="molecule type" value="Genomic_DNA"/>
</dbReference>
<protein>
    <submittedName>
        <fullName evidence="2">Uncharacterized protein</fullName>
    </submittedName>
</protein>
<accession>A0A6B0STA1</accession>
<dbReference type="Proteomes" id="UP000471521">
    <property type="component" value="Unassembled WGS sequence"/>
</dbReference>
<proteinExistence type="predicted"/>
<organism evidence="2 3">
    <name type="scientific">Halobacterium bonnevillei</name>
    <dbReference type="NCBI Taxonomy" id="2692200"/>
    <lineage>
        <taxon>Archaea</taxon>
        <taxon>Methanobacteriati</taxon>
        <taxon>Methanobacteriota</taxon>
        <taxon>Stenosarchaea group</taxon>
        <taxon>Halobacteria</taxon>
        <taxon>Halobacteriales</taxon>
        <taxon>Halobacteriaceae</taxon>
        <taxon>Halobacterium</taxon>
    </lineage>
</organism>
<reference evidence="2 3" key="1">
    <citation type="submission" date="2019-12" db="EMBL/GenBank/DDBJ databases">
        <title>Isolation and characterization of three novel carbon monoxide-oxidizing members of Halobacteria from salione crusts and soils.</title>
        <authorList>
            <person name="Myers M.R."/>
            <person name="King G.M."/>
        </authorList>
    </citation>
    <scope>NUCLEOTIDE SEQUENCE [LARGE SCALE GENOMIC DNA]</scope>
    <source>
        <strain evidence="2 3">PCN9</strain>
    </source>
</reference>
<feature type="region of interest" description="Disordered" evidence="1">
    <location>
        <begin position="1"/>
        <end position="54"/>
    </location>
</feature>
<gene>
    <name evidence="2" type="ORF">GRX66_17305</name>
</gene>